<comment type="caution">
    <text evidence="8">The sequence shown here is derived from an EMBL/GenBank/DDBJ whole genome shotgun (WGS) entry which is preliminary data.</text>
</comment>
<feature type="signal peptide" evidence="7">
    <location>
        <begin position="1"/>
        <end position="37"/>
    </location>
</feature>
<dbReference type="InterPro" id="IPR006128">
    <property type="entry name" value="Lipoprotein_PsaA-like"/>
</dbReference>
<evidence type="ECO:0000256" key="3">
    <source>
        <dbReference type="ARBA" id="ARBA00022448"/>
    </source>
</evidence>
<protein>
    <submittedName>
        <fullName evidence="8">Zinc/manganese transport system substrate-binding protein</fullName>
    </submittedName>
</protein>
<dbReference type="GO" id="GO:0030313">
    <property type="term" value="C:cell envelope"/>
    <property type="evidence" value="ECO:0007669"/>
    <property type="project" value="UniProtKB-SubCell"/>
</dbReference>
<proteinExistence type="inferred from homology"/>
<dbReference type="InterPro" id="IPR050492">
    <property type="entry name" value="Bact_metal-bind_prot9"/>
</dbReference>
<sequence>MFDAASPPQRPPAPRRALCSFVLSVLCACACAGHAEAARLRIVAAEAVYGDIARQIAGTDAEVVSLMANPAGDPHLYEPGPAAARAVAGADVAIANGAGYEPWFDRLLSASGAPAKVVIRVDRLPGVVQGAQSGNNPHLWVDPASGPALASALVAALAARDPAHAAGYRARGAAFEDSTRPLAARVASLRAAFAARHPPLRFAATEPVLGPLLDALGVVTADPQVALAAQNETEPGPASLARLQADLDGHRVAALVFNAQVASPLSHALRARAEADGVPTIAVAETLPAELSWQQWLRQLLESVARAAGVA</sequence>
<feature type="chain" id="PRO_5032503030" evidence="7">
    <location>
        <begin position="38"/>
        <end position="311"/>
    </location>
</feature>
<dbReference type="Pfam" id="PF01297">
    <property type="entry name" value="ZnuA"/>
    <property type="match status" value="1"/>
</dbReference>
<evidence type="ECO:0000256" key="1">
    <source>
        <dbReference type="ARBA" id="ARBA00004196"/>
    </source>
</evidence>
<comment type="similarity">
    <text evidence="2 6">Belongs to the bacterial solute-binding protein 9 family.</text>
</comment>
<comment type="subcellular location">
    <subcellularLocation>
        <location evidence="1">Cell envelope</location>
    </subcellularLocation>
</comment>
<dbReference type="PANTHER" id="PTHR42953:SF1">
    <property type="entry name" value="METAL-BINDING PROTEIN HI_0362-RELATED"/>
    <property type="match status" value="1"/>
</dbReference>
<dbReference type="RefSeq" id="WP_183275017.1">
    <property type="nucleotide sequence ID" value="NZ_JACHXV010000005.1"/>
</dbReference>
<organism evidence="8 9">
    <name type="scientific">Endobacter medicaginis</name>
    <dbReference type="NCBI Taxonomy" id="1181271"/>
    <lineage>
        <taxon>Bacteria</taxon>
        <taxon>Pseudomonadati</taxon>
        <taxon>Pseudomonadota</taxon>
        <taxon>Alphaproteobacteria</taxon>
        <taxon>Acetobacterales</taxon>
        <taxon>Acetobacteraceae</taxon>
        <taxon>Endobacter</taxon>
    </lineage>
</organism>
<dbReference type="GO" id="GO:0007155">
    <property type="term" value="P:cell adhesion"/>
    <property type="evidence" value="ECO:0007669"/>
    <property type="project" value="InterPro"/>
</dbReference>
<dbReference type="PANTHER" id="PTHR42953">
    <property type="entry name" value="HIGH-AFFINITY ZINC UPTAKE SYSTEM PROTEIN ZNUA-RELATED"/>
    <property type="match status" value="1"/>
</dbReference>
<dbReference type="SUPFAM" id="SSF53807">
    <property type="entry name" value="Helical backbone' metal receptor"/>
    <property type="match status" value="1"/>
</dbReference>
<keyword evidence="9" id="KW-1185">Reference proteome</keyword>
<evidence type="ECO:0000313" key="9">
    <source>
        <dbReference type="Proteomes" id="UP000557688"/>
    </source>
</evidence>
<dbReference type="AlphaFoldDB" id="A0A839V055"/>
<dbReference type="InterPro" id="IPR006127">
    <property type="entry name" value="ZnuA-like"/>
</dbReference>
<name>A0A839V055_9PROT</name>
<dbReference type="Proteomes" id="UP000557688">
    <property type="component" value="Unassembled WGS sequence"/>
</dbReference>
<reference evidence="8 9" key="1">
    <citation type="submission" date="2020-08" db="EMBL/GenBank/DDBJ databases">
        <title>Genomic Encyclopedia of Type Strains, Phase III (KMG-III): the genomes of soil and plant-associated and newly described type strains.</title>
        <authorList>
            <person name="Whitman W."/>
        </authorList>
    </citation>
    <scope>NUCLEOTIDE SEQUENCE [LARGE SCALE GENOMIC DNA]</scope>
    <source>
        <strain evidence="8 9">CECT 8088</strain>
    </source>
</reference>
<evidence type="ECO:0000256" key="2">
    <source>
        <dbReference type="ARBA" id="ARBA00011028"/>
    </source>
</evidence>
<evidence type="ECO:0000256" key="4">
    <source>
        <dbReference type="ARBA" id="ARBA00022723"/>
    </source>
</evidence>
<dbReference type="Gene3D" id="3.40.50.1980">
    <property type="entry name" value="Nitrogenase molybdenum iron protein domain"/>
    <property type="match status" value="1"/>
</dbReference>
<accession>A0A839V055</accession>
<evidence type="ECO:0000256" key="7">
    <source>
        <dbReference type="SAM" id="SignalP"/>
    </source>
</evidence>
<dbReference type="EMBL" id="JACHXV010000005">
    <property type="protein sequence ID" value="MBB3173770.1"/>
    <property type="molecule type" value="Genomic_DNA"/>
</dbReference>
<evidence type="ECO:0000256" key="5">
    <source>
        <dbReference type="ARBA" id="ARBA00022729"/>
    </source>
</evidence>
<gene>
    <name evidence="8" type="ORF">FHR90_001602</name>
</gene>
<keyword evidence="5 7" id="KW-0732">Signal</keyword>
<evidence type="ECO:0000313" key="8">
    <source>
        <dbReference type="EMBL" id="MBB3173770.1"/>
    </source>
</evidence>
<keyword evidence="3 6" id="KW-0813">Transport</keyword>
<evidence type="ECO:0000256" key="6">
    <source>
        <dbReference type="RuleBase" id="RU003512"/>
    </source>
</evidence>
<dbReference type="PRINTS" id="PR00690">
    <property type="entry name" value="ADHESNFAMILY"/>
</dbReference>
<dbReference type="GO" id="GO:0046872">
    <property type="term" value="F:metal ion binding"/>
    <property type="evidence" value="ECO:0007669"/>
    <property type="project" value="UniProtKB-KW"/>
</dbReference>
<dbReference type="GO" id="GO:0030001">
    <property type="term" value="P:metal ion transport"/>
    <property type="evidence" value="ECO:0007669"/>
    <property type="project" value="InterPro"/>
</dbReference>
<keyword evidence="4" id="KW-0479">Metal-binding</keyword>